<feature type="transmembrane region" description="Helical" evidence="6">
    <location>
        <begin position="116"/>
        <end position="133"/>
    </location>
</feature>
<dbReference type="GO" id="GO:0005886">
    <property type="term" value="C:plasma membrane"/>
    <property type="evidence" value="ECO:0007669"/>
    <property type="project" value="UniProtKB-SubCell"/>
</dbReference>
<dbReference type="InterPro" id="IPR051679">
    <property type="entry name" value="DASS-Related_Transporters"/>
</dbReference>
<dbReference type="AlphaFoldDB" id="A0AAW6AX28"/>
<feature type="transmembrane region" description="Helical" evidence="6">
    <location>
        <begin position="139"/>
        <end position="155"/>
    </location>
</feature>
<feature type="transmembrane region" description="Helical" evidence="6">
    <location>
        <begin position="320"/>
        <end position="349"/>
    </location>
</feature>
<feature type="transmembrane region" description="Helical" evidence="6">
    <location>
        <begin position="382"/>
        <end position="404"/>
    </location>
</feature>
<feature type="transmembrane region" description="Helical" evidence="6">
    <location>
        <begin position="416"/>
        <end position="433"/>
    </location>
</feature>
<feature type="transmembrane region" description="Helical" evidence="6">
    <location>
        <begin position="259"/>
        <end position="280"/>
    </location>
</feature>
<keyword evidence="4 6" id="KW-1133">Transmembrane helix</keyword>
<dbReference type="Pfam" id="PF03606">
    <property type="entry name" value="DcuC"/>
    <property type="match status" value="1"/>
</dbReference>
<accession>A0AAW6AX28</accession>
<comment type="subcellular location">
    <subcellularLocation>
        <location evidence="1">Cell membrane</location>
        <topology evidence="1">Multi-pass membrane protein</topology>
    </subcellularLocation>
</comment>
<organism evidence="7 8">
    <name type="scientific">Clostridium symbiosum</name>
    <name type="common">Bacteroides symbiosus</name>
    <dbReference type="NCBI Taxonomy" id="1512"/>
    <lineage>
        <taxon>Bacteria</taxon>
        <taxon>Bacillati</taxon>
        <taxon>Bacillota</taxon>
        <taxon>Clostridia</taxon>
        <taxon>Lachnospirales</taxon>
        <taxon>Lachnospiraceae</taxon>
        <taxon>Otoolea</taxon>
    </lineage>
</organism>
<evidence type="ECO:0000256" key="5">
    <source>
        <dbReference type="ARBA" id="ARBA00023136"/>
    </source>
</evidence>
<evidence type="ECO:0000256" key="4">
    <source>
        <dbReference type="ARBA" id="ARBA00022989"/>
    </source>
</evidence>
<sequence>MKEKKAMKIPHPYIIIFFIIVVSAVLTWILPSGAFRREMNEALGRALVVPGSYERIPSDPVGPWRLFECIYEGFVASADISFFLLFACGYVGILMKSGTLNALVGAILRRMKDKDYLLIPIFTCLFAIGGATFGMHEEAWGFIPLFVAIALSLGYDRVVGAGIVELGTVTGCAGAIFNPFNVGIASGIAGVPLTTPVLTVFRCVTLVIFTACTTLYLMHYAAVIKREPHKSVLYGVKEEAVSMSREEMLALPFSGRQKVTLALFGLLIAALAVGVTKYGFYLTELAALFLCFMIVTGFVNQMNVTGLAEAFIESSKGMIFAVLMIGFARSIEVILTQGGIIDTVVLWMANLVQSLPRGLSAFGMLSVQNIVNMFIPSGTGQAVVMIPIMAPLADLVGLSRYIAIMAFQFGDAFSNVFWPTAVAITCGVMGIGMDRWIKFVAKLFGIMFVLQAVMLTIAVAIGI</sequence>
<evidence type="ECO:0000256" key="2">
    <source>
        <dbReference type="ARBA" id="ARBA00022475"/>
    </source>
</evidence>
<proteinExistence type="predicted"/>
<dbReference type="Proteomes" id="UP001300871">
    <property type="component" value="Unassembled WGS sequence"/>
</dbReference>
<feature type="transmembrane region" description="Helical" evidence="6">
    <location>
        <begin position="12"/>
        <end position="30"/>
    </location>
</feature>
<feature type="transmembrane region" description="Helical" evidence="6">
    <location>
        <begin position="167"/>
        <end position="191"/>
    </location>
</feature>
<feature type="transmembrane region" description="Helical" evidence="6">
    <location>
        <begin position="286"/>
        <end position="308"/>
    </location>
</feature>
<protein>
    <submittedName>
        <fullName evidence="7">TIGR00366 family protein</fullName>
    </submittedName>
</protein>
<feature type="transmembrane region" description="Helical" evidence="6">
    <location>
        <begin position="440"/>
        <end position="461"/>
    </location>
</feature>
<evidence type="ECO:0000256" key="3">
    <source>
        <dbReference type="ARBA" id="ARBA00022692"/>
    </source>
</evidence>
<evidence type="ECO:0000256" key="6">
    <source>
        <dbReference type="SAM" id="Phobius"/>
    </source>
</evidence>
<name>A0AAW6AX28_CLOSY</name>
<evidence type="ECO:0000313" key="7">
    <source>
        <dbReference type="EMBL" id="MDB2001719.1"/>
    </source>
</evidence>
<dbReference type="InterPro" id="IPR018385">
    <property type="entry name" value="C4_dicarb_anaerob_car-like"/>
</dbReference>
<dbReference type="PANTHER" id="PTHR43652:SF2">
    <property type="entry name" value="BASIC AMINO ACID ANTIPORTER YFCC-RELATED"/>
    <property type="match status" value="1"/>
</dbReference>
<evidence type="ECO:0000313" key="8">
    <source>
        <dbReference type="Proteomes" id="UP001300871"/>
    </source>
</evidence>
<evidence type="ECO:0000256" key="1">
    <source>
        <dbReference type="ARBA" id="ARBA00004651"/>
    </source>
</evidence>
<dbReference type="EMBL" id="JAQLGM010000046">
    <property type="protein sequence ID" value="MDB2001719.1"/>
    <property type="molecule type" value="Genomic_DNA"/>
</dbReference>
<gene>
    <name evidence="7" type="ORF">PM006_16065</name>
</gene>
<comment type="caution">
    <text evidence="7">The sequence shown here is derived from an EMBL/GenBank/DDBJ whole genome shotgun (WGS) entry which is preliminary data.</text>
</comment>
<dbReference type="RefSeq" id="WP_100932595.1">
    <property type="nucleotide sequence ID" value="NZ_CACRUA010000052.1"/>
</dbReference>
<dbReference type="PANTHER" id="PTHR43652">
    <property type="entry name" value="BASIC AMINO ACID ANTIPORTER YFCC-RELATED"/>
    <property type="match status" value="1"/>
</dbReference>
<keyword evidence="3 6" id="KW-0812">Transmembrane</keyword>
<reference evidence="7" key="1">
    <citation type="submission" date="2023-01" db="EMBL/GenBank/DDBJ databases">
        <title>Human gut microbiome strain richness.</title>
        <authorList>
            <person name="Chen-Liaw A."/>
        </authorList>
    </citation>
    <scope>NUCLEOTIDE SEQUENCE</scope>
    <source>
        <strain evidence="7">B1_m1001713B170214d0_201011</strain>
    </source>
</reference>
<keyword evidence="5 6" id="KW-0472">Membrane</keyword>
<dbReference type="GeneID" id="57967317"/>
<keyword evidence="2" id="KW-1003">Cell membrane</keyword>
<feature type="transmembrane region" description="Helical" evidence="6">
    <location>
        <begin position="197"/>
        <end position="218"/>
    </location>
</feature>
<feature type="transmembrane region" description="Helical" evidence="6">
    <location>
        <begin position="74"/>
        <end position="95"/>
    </location>
</feature>